<feature type="binding site" evidence="8">
    <location>
        <position position="120"/>
    </location>
    <ligand>
        <name>Cu cation</name>
        <dbReference type="ChEBI" id="CHEBI:23378"/>
    </ligand>
</feature>
<dbReference type="SUPFAM" id="SSF52833">
    <property type="entry name" value="Thioredoxin-like"/>
    <property type="match status" value="2"/>
</dbReference>
<sequence length="427" mass="44133">MTPAEEPAGGPARQPGNRPGPGRRSLFVIAAVALVAVIAAVTAVALVVPGSPSSAKSSDDYQGRAGINKPTADLLTMDTLAGDGVIHAPALDLTNEDGTPLTLSRFKHDVVVLTFNDDQCTDLCALFAQDVIVADHDLSPSTRKHVAFVSINANPYYPSTADVQTWTDQHGLGHVGNWYYGTGTPEQLAAAAHAYSVNVQLDPATKSVAHGTEIFVISPNGTYTDMADFGTQDADTAPFSHGLAVLADDALPASQRGPVAGADLPAALPGGTEIGDTPSPITGGTLVDASTSGSGSSERASLSSASDHGSYTVLDFWSSSCTACAAQLDAAEAEHAELGTAVDFLGVDVDDSTSSGRAVAADHHLSFPVLSDTKGTQAARFQASSLPYTVILSPNGKVLVRHPGVFTQEELDYVLRTVDKKLPMPSD</sequence>
<evidence type="ECO:0000256" key="2">
    <source>
        <dbReference type="ARBA" id="ARBA00010996"/>
    </source>
</evidence>
<feature type="region of interest" description="Disordered" evidence="10">
    <location>
        <begin position="270"/>
        <end position="304"/>
    </location>
</feature>
<organism evidence="13 14">
    <name type="scientific">Humibacter ginsenosidimutans</name>
    <dbReference type="NCBI Taxonomy" id="2599293"/>
    <lineage>
        <taxon>Bacteria</taxon>
        <taxon>Bacillati</taxon>
        <taxon>Actinomycetota</taxon>
        <taxon>Actinomycetes</taxon>
        <taxon>Micrococcales</taxon>
        <taxon>Microbacteriaceae</taxon>
        <taxon>Humibacter</taxon>
    </lineage>
</organism>
<dbReference type="InterPro" id="IPR000866">
    <property type="entry name" value="AhpC/TSA"/>
</dbReference>
<keyword evidence="5 8" id="KW-0186">Copper</keyword>
<keyword evidence="4" id="KW-0735">Signal-anchor</keyword>
<evidence type="ECO:0000256" key="10">
    <source>
        <dbReference type="SAM" id="MobiDB-lite"/>
    </source>
</evidence>
<accession>A0A5B8M7P9</accession>
<dbReference type="EMBL" id="CP042305">
    <property type="protein sequence ID" value="QDZ15470.1"/>
    <property type="molecule type" value="Genomic_DNA"/>
</dbReference>
<evidence type="ECO:0000256" key="5">
    <source>
        <dbReference type="ARBA" id="ARBA00023008"/>
    </source>
</evidence>
<comment type="subcellular location">
    <subcellularLocation>
        <location evidence="1">Cell envelope</location>
    </subcellularLocation>
</comment>
<keyword evidence="3" id="KW-0201">Cytochrome c-type biogenesis</keyword>
<evidence type="ECO:0000256" key="9">
    <source>
        <dbReference type="PIRSR" id="PIRSR603782-2"/>
    </source>
</evidence>
<keyword evidence="14" id="KW-1185">Reference proteome</keyword>
<dbReference type="InterPro" id="IPR050553">
    <property type="entry name" value="Thioredoxin_ResA/DsbE_sf"/>
</dbReference>
<keyword evidence="8" id="KW-0479">Metal-binding</keyword>
<evidence type="ECO:0000256" key="7">
    <source>
        <dbReference type="ARBA" id="ARBA00023284"/>
    </source>
</evidence>
<evidence type="ECO:0000313" key="14">
    <source>
        <dbReference type="Proteomes" id="UP000320216"/>
    </source>
</evidence>
<dbReference type="GO" id="GO:0016491">
    <property type="term" value="F:oxidoreductase activity"/>
    <property type="evidence" value="ECO:0007669"/>
    <property type="project" value="InterPro"/>
</dbReference>
<dbReference type="PANTHER" id="PTHR42852">
    <property type="entry name" value="THIOL:DISULFIDE INTERCHANGE PROTEIN DSBE"/>
    <property type="match status" value="1"/>
</dbReference>
<keyword evidence="11" id="KW-1133">Transmembrane helix</keyword>
<keyword evidence="6 9" id="KW-1015">Disulfide bond</keyword>
<evidence type="ECO:0000256" key="1">
    <source>
        <dbReference type="ARBA" id="ARBA00004196"/>
    </source>
</evidence>
<dbReference type="Proteomes" id="UP000320216">
    <property type="component" value="Chromosome"/>
</dbReference>
<dbReference type="InterPro" id="IPR013766">
    <property type="entry name" value="Thioredoxin_domain"/>
</dbReference>
<evidence type="ECO:0000313" key="13">
    <source>
        <dbReference type="EMBL" id="QDZ15470.1"/>
    </source>
</evidence>
<name>A0A5B8M7P9_9MICO</name>
<dbReference type="Pfam" id="PF00578">
    <property type="entry name" value="AhpC-TSA"/>
    <property type="match status" value="1"/>
</dbReference>
<dbReference type="PROSITE" id="PS51352">
    <property type="entry name" value="THIOREDOXIN_2"/>
    <property type="match status" value="1"/>
</dbReference>
<feature type="disulfide bond" description="Redox-active" evidence="9">
    <location>
        <begin position="120"/>
        <end position="124"/>
    </location>
</feature>
<feature type="region of interest" description="Disordered" evidence="10">
    <location>
        <begin position="1"/>
        <end position="21"/>
    </location>
</feature>
<dbReference type="RefSeq" id="WP_146321382.1">
    <property type="nucleotide sequence ID" value="NZ_CP042305.1"/>
</dbReference>
<evidence type="ECO:0000256" key="4">
    <source>
        <dbReference type="ARBA" id="ARBA00022968"/>
    </source>
</evidence>
<dbReference type="InterPro" id="IPR003782">
    <property type="entry name" value="SCO1/SenC"/>
</dbReference>
<dbReference type="GO" id="GO:0016209">
    <property type="term" value="F:antioxidant activity"/>
    <property type="evidence" value="ECO:0007669"/>
    <property type="project" value="InterPro"/>
</dbReference>
<comment type="similarity">
    <text evidence="2">Belongs to the SCO1/2 family.</text>
</comment>
<evidence type="ECO:0000256" key="6">
    <source>
        <dbReference type="ARBA" id="ARBA00023157"/>
    </source>
</evidence>
<dbReference type="InterPro" id="IPR036249">
    <property type="entry name" value="Thioredoxin-like_sf"/>
</dbReference>
<evidence type="ECO:0000256" key="3">
    <source>
        <dbReference type="ARBA" id="ARBA00022748"/>
    </source>
</evidence>
<dbReference type="KEGG" id="huw:FPZ11_12520"/>
<feature type="domain" description="Thioredoxin" evidence="12">
    <location>
        <begin position="272"/>
        <end position="423"/>
    </location>
</feature>
<evidence type="ECO:0000256" key="11">
    <source>
        <dbReference type="SAM" id="Phobius"/>
    </source>
</evidence>
<feature type="transmembrane region" description="Helical" evidence="11">
    <location>
        <begin position="26"/>
        <end position="48"/>
    </location>
</feature>
<dbReference type="PANTHER" id="PTHR42852:SF6">
    <property type="entry name" value="THIOL:DISULFIDE INTERCHANGE PROTEIN DSBE"/>
    <property type="match status" value="1"/>
</dbReference>
<evidence type="ECO:0000259" key="12">
    <source>
        <dbReference type="PROSITE" id="PS51352"/>
    </source>
</evidence>
<reference evidence="13 14" key="1">
    <citation type="submission" date="2019-07" db="EMBL/GenBank/DDBJ databases">
        <title>Full genome sequence of Humibacter sp. WJ7-1.</title>
        <authorList>
            <person name="Im W.-T."/>
        </authorList>
    </citation>
    <scope>NUCLEOTIDE SEQUENCE [LARGE SCALE GENOMIC DNA]</scope>
    <source>
        <strain evidence="13 14">WJ7-1</strain>
    </source>
</reference>
<keyword evidence="11" id="KW-0472">Membrane</keyword>
<dbReference type="OrthoDB" id="9790194at2"/>
<keyword evidence="11" id="KW-0812">Transmembrane</keyword>
<feature type="binding site" evidence="8">
    <location>
        <position position="124"/>
    </location>
    <ligand>
        <name>Cu cation</name>
        <dbReference type="ChEBI" id="CHEBI:23378"/>
    </ligand>
</feature>
<feature type="binding site" evidence="8">
    <location>
        <position position="210"/>
    </location>
    <ligand>
        <name>Cu cation</name>
        <dbReference type="ChEBI" id="CHEBI:23378"/>
    </ligand>
</feature>
<feature type="compositionally biased region" description="Low complexity" evidence="10">
    <location>
        <begin position="289"/>
        <end position="304"/>
    </location>
</feature>
<gene>
    <name evidence="13" type="ORF">FPZ11_12520</name>
</gene>
<dbReference type="GO" id="GO:0017004">
    <property type="term" value="P:cytochrome complex assembly"/>
    <property type="evidence" value="ECO:0007669"/>
    <property type="project" value="UniProtKB-KW"/>
</dbReference>
<feature type="compositionally biased region" description="Low complexity" evidence="10">
    <location>
        <begin position="7"/>
        <end position="21"/>
    </location>
</feature>
<dbReference type="Pfam" id="PF02630">
    <property type="entry name" value="SCO1-SenC"/>
    <property type="match status" value="1"/>
</dbReference>
<dbReference type="AlphaFoldDB" id="A0A5B8M7P9"/>
<dbReference type="CDD" id="cd02966">
    <property type="entry name" value="TlpA_like_family"/>
    <property type="match status" value="1"/>
</dbReference>
<dbReference type="GO" id="GO:0030313">
    <property type="term" value="C:cell envelope"/>
    <property type="evidence" value="ECO:0007669"/>
    <property type="project" value="UniProtKB-SubCell"/>
</dbReference>
<dbReference type="GO" id="GO:0046872">
    <property type="term" value="F:metal ion binding"/>
    <property type="evidence" value="ECO:0007669"/>
    <property type="project" value="UniProtKB-KW"/>
</dbReference>
<dbReference type="Gene3D" id="3.40.30.10">
    <property type="entry name" value="Glutaredoxin"/>
    <property type="match status" value="2"/>
</dbReference>
<protein>
    <submittedName>
        <fullName evidence="13">Redoxin domain-containing protein</fullName>
    </submittedName>
</protein>
<proteinExistence type="inferred from homology"/>
<evidence type="ECO:0000256" key="8">
    <source>
        <dbReference type="PIRSR" id="PIRSR603782-1"/>
    </source>
</evidence>
<keyword evidence="7" id="KW-0676">Redox-active center</keyword>